<feature type="domain" description="ChsH2 rubredoxin-like zinc ribbon" evidence="2">
    <location>
        <begin position="24"/>
        <end position="56"/>
    </location>
</feature>
<dbReference type="Pfam" id="PF01796">
    <property type="entry name" value="OB_ChsH2_C"/>
    <property type="match status" value="1"/>
</dbReference>
<evidence type="ECO:0000259" key="2">
    <source>
        <dbReference type="Pfam" id="PF12172"/>
    </source>
</evidence>
<dbReference type="InterPro" id="IPR022002">
    <property type="entry name" value="ChsH2_Znr"/>
</dbReference>
<dbReference type="InterPro" id="IPR012340">
    <property type="entry name" value="NA-bd_OB-fold"/>
</dbReference>
<proteinExistence type="predicted"/>
<reference evidence="3" key="1">
    <citation type="submission" date="2018-05" db="EMBL/GenBank/DDBJ databases">
        <authorList>
            <person name="Lanie J.A."/>
            <person name="Ng W.-L."/>
            <person name="Kazmierczak K.M."/>
            <person name="Andrzejewski T.M."/>
            <person name="Davidsen T.M."/>
            <person name="Wayne K.J."/>
            <person name="Tettelin H."/>
            <person name="Glass J.I."/>
            <person name="Rusch D."/>
            <person name="Podicherti R."/>
            <person name="Tsui H.-C.T."/>
            <person name="Winkler M.E."/>
        </authorList>
    </citation>
    <scope>NUCLEOTIDE SEQUENCE</scope>
</reference>
<feature type="domain" description="ChsH2 C-terminal OB-fold" evidence="1">
    <location>
        <begin position="59"/>
        <end position="119"/>
    </location>
</feature>
<evidence type="ECO:0000259" key="1">
    <source>
        <dbReference type="Pfam" id="PF01796"/>
    </source>
</evidence>
<dbReference type="EMBL" id="UINC01013685">
    <property type="protein sequence ID" value="SVA58960.1"/>
    <property type="molecule type" value="Genomic_DNA"/>
</dbReference>
<organism evidence="3">
    <name type="scientific">marine metagenome</name>
    <dbReference type="NCBI Taxonomy" id="408172"/>
    <lineage>
        <taxon>unclassified sequences</taxon>
        <taxon>metagenomes</taxon>
        <taxon>ecological metagenomes</taxon>
    </lineage>
</organism>
<dbReference type="PANTHER" id="PTHR34075">
    <property type="entry name" value="BLR3430 PROTEIN"/>
    <property type="match status" value="1"/>
</dbReference>
<accession>A0A381X2R3</accession>
<dbReference type="InterPro" id="IPR052513">
    <property type="entry name" value="Thioester_dehydratase-like"/>
</dbReference>
<name>A0A381X2R3_9ZZZZ</name>
<protein>
    <recommendedName>
        <fullName evidence="4">DUF35 domain-containing protein</fullName>
    </recommendedName>
</protein>
<dbReference type="SUPFAM" id="SSF50249">
    <property type="entry name" value="Nucleic acid-binding proteins"/>
    <property type="match status" value="1"/>
</dbReference>
<dbReference type="Pfam" id="PF12172">
    <property type="entry name" value="zf-ChsH2"/>
    <property type="match status" value="1"/>
</dbReference>
<sequence>MTEEADGTAEVPEHLPIVDYLRIGDDPHLVANECANCGARYFDRRNACAKCGRTAFADVRVAGEATLRAFSIVHRAAPGIPVPYVSAIVQTDDGTSVRANVVGLDDPLKAELGMRLRLTTYGCGTDDNGTECVAFGYVAV</sequence>
<evidence type="ECO:0008006" key="4">
    <source>
        <dbReference type="Google" id="ProtNLM"/>
    </source>
</evidence>
<dbReference type="InterPro" id="IPR002878">
    <property type="entry name" value="ChsH2_C"/>
</dbReference>
<dbReference type="AlphaFoldDB" id="A0A381X2R3"/>
<gene>
    <name evidence="3" type="ORF">METZ01_LOCUS111814</name>
</gene>
<evidence type="ECO:0000313" key="3">
    <source>
        <dbReference type="EMBL" id="SVA58960.1"/>
    </source>
</evidence>
<dbReference type="PANTHER" id="PTHR34075:SF5">
    <property type="entry name" value="BLR3430 PROTEIN"/>
    <property type="match status" value="1"/>
</dbReference>